<protein>
    <submittedName>
        <fullName evidence="1">Uncharacterized protein</fullName>
    </submittedName>
</protein>
<organism evidence="1">
    <name type="scientific">marine sediment metagenome</name>
    <dbReference type="NCBI Taxonomy" id="412755"/>
    <lineage>
        <taxon>unclassified sequences</taxon>
        <taxon>metagenomes</taxon>
        <taxon>ecological metagenomes</taxon>
    </lineage>
</organism>
<evidence type="ECO:0000313" key="1">
    <source>
        <dbReference type="EMBL" id="KKN29881.1"/>
    </source>
</evidence>
<proteinExistence type="predicted"/>
<reference evidence="1" key="1">
    <citation type="journal article" date="2015" name="Nature">
        <title>Complex archaea that bridge the gap between prokaryotes and eukaryotes.</title>
        <authorList>
            <person name="Spang A."/>
            <person name="Saw J.H."/>
            <person name="Jorgensen S.L."/>
            <person name="Zaremba-Niedzwiedzka K."/>
            <person name="Martijn J."/>
            <person name="Lind A.E."/>
            <person name="van Eijk R."/>
            <person name="Schleper C."/>
            <person name="Guy L."/>
            <person name="Ettema T.J."/>
        </authorList>
    </citation>
    <scope>NUCLEOTIDE SEQUENCE</scope>
</reference>
<accession>A0A0F9RY75</accession>
<name>A0A0F9RY75_9ZZZZ</name>
<sequence length="87" mass="10433">MEPRNRLQRRPLQRRLRQLLRQGNGRDSSARQVRPCNLEWVESLVNWAKAANIPIWIKQLDINGRVSHDPAEWPEWARLRELPQEMT</sequence>
<dbReference type="AlphaFoldDB" id="A0A0F9RY75"/>
<dbReference type="EMBL" id="LAZR01002451">
    <property type="protein sequence ID" value="KKN29881.1"/>
    <property type="molecule type" value="Genomic_DNA"/>
</dbReference>
<gene>
    <name evidence="1" type="ORF">LCGC14_0839590</name>
</gene>
<comment type="caution">
    <text evidence="1">The sequence shown here is derived from an EMBL/GenBank/DDBJ whole genome shotgun (WGS) entry which is preliminary data.</text>
</comment>